<reference evidence="2 3" key="1">
    <citation type="submission" date="2019-03" db="EMBL/GenBank/DDBJ databases">
        <title>Genomic Encyclopedia of Type Strains, Phase IV (KMG-IV): sequencing the most valuable type-strain genomes for metagenomic binning, comparative biology and taxonomic classification.</title>
        <authorList>
            <person name="Goeker M."/>
        </authorList>
    </citation>
    <scope>NUCLEOTIDE SEQUENCE [LARGE SCALE GENOMIC DNA]</scope>
    <source>
        <strain evidence="2 3">DSM 103792</strain>
    </source>
</reference>
<proteinExistence type="predicted"/>
<feature type="chain" id="PRO_5020688838" evidence="1">
    <location>
        <begin position="19"/>
        <end position="89"/>
    </location>
</feature>
<dbReference type="EMBL" id="SNYM01000022">
    <property type="protein sequence ID" value="TDQ44996.1"/>
    <property type="molecule type" value="Genomic_DNA"/>
</dbReference>
<keyword evidence="3" id="KW-1185">Reference proteome</keyword>
<accession>A0A4R6UG77</accession>
<dbReference type="Proteomes" id="UP000295375">
    <property type="component" value="Unassembled WGS sequence"/>
</dbReference>
<dbReference type="AlphaFoldDB" id="A0A4R6UG77"/>
<protein>
    <submittedName>
        <fullName evidence="2">Uncharacterized protein</fullName>
    </submittedName>
</protein>
<dbReference type="OrthoDB" id="8776015at2"/>
<keyword evidence="1" id="KW-0732">Signal</keyword>
<sequence>MKNAIALGLMLLSVSVFAASKFDKPGFETFIVQGRLWVFQEGSKDLEEYKQHGEPAKIVTEIGVGPEGMTVRSADKEAIKAYLSMNKSE</sequence>
<organism evidence="2 3">
    <name type="scientific">Permianibacter aggregans</name>
    <dbReference type="NCBI Taxonomy" id="1510150"/>
    <lineage>
        <taxon>Bacteria</taxon>
        <taxon>Pseudomonadati</taxon>
        <taxon>Pseudomonadota</taxon>
        <taxon>Gammaproteobacteria</taxon>
        <taxon>Pseudomonadales</taxon>
        <taxon>Pseudomonadaceae</taxon>
        <taxon>Permianibacter</taxon>
    </lineage>
</organism>
<feature type="signal peptide" evidence="1">
    <location>
        <begin position="1"/>
        <end position="18"/>
    </location>
</feature>
<name>A0A4R6UG77_9GAMM</name>
<comment type="caution">
    <text evidence="2">The sequence shown here is derived from an EMBL/GenBank/DDBJ whole genome shotgun (WGS) entry which is preliminary data.</text>
</comment>
<evidence type="ECO:0000313" key="2">
    <source>
        <dbReference type="EMBL" id="TDQ44996.1"/>
    </source>
</evidence>
<evidence type="ECO:0000256" key="1">
    <source>
        <dbReference type="SAM" id="SignalP"/>
    </source>
</evidence>
<gene>
    <name evidence="2" type="ORF">EV696_12252</name>
</gene>
<evidence type="ECO:0000313" key="3">
    <source>
        <dbReference type="Proteomes" id="UP000295375"/>
    </source>
</evidence>